<dbReference type="Pfam" id="PF04055">
    <property type="entry name" value="Radical_SAM"/>
    <property type="match status" value="1"/>
</dbReference>
<evidence type="ECO:0000313" key="8">
    <source>
        <dbReference type="EMBL" id="ACM23512.1"/>
    </source>
</evidence>
<dbReference type="GO" id="GO:0003824">
    <property type="term" value="F:catalytic activity"/>
    <property type="evidence" value="ECO:0007669"/>
    <property type="project" value="InterPro"/>
</dbReference>
<dbReference type="InterPro" id="IPR058240">
    <property type="entry name" value="rSAM_sf"/>
</dbReference>
<evidence type="ECO:0000256" key="4">
    <source>
        <dbReference type="ARBA" id="ARBA00023004"/>
    </source>
</evidence>
<feature type="binding site" evidence="6">
    <location>
        <position position="137"/>
    </location>
    <ligand>
        <name>[4Fe-4S] cluster</name>
        <dbReference type="ChEBI" id="CHEBI:49883"/>
        <note>4Fe-4S-S-AdoMet</note>
    </ligand>
</feature>
<dbReference type="GO" id="GO:0051539">
    <property type="term" value="F:4 iron, 4 sulfur cluster binding"/>
    <property type="evidence" value="ECO:0007669"/>
    <property type="project" value="UniProtKB-KW"/>
</dbReference>
<comment type="cofactor">
    <cofactor evidence="6">
        <name>[4Fe-4S] cluster</name>
        <dbReference type="ChEBI" id="CHEBI:49883"/>
    </cofactor>
    <text evidence="6">Binds 1 [4Fe-4S] cluster. The cluster is coordinated with 3 cysteines and an exchangeable S-adenosyl-L-methionine.</text>
</comment>
<dbReference type="CDD" id="cd01335">
    <property type="entry name" value="Radical_SAM"/>
    <property type="match status" value="1"/>
</dbReference>
<feature type="domain" description="Radical SAM core" evidence="7">
    <location>
        <begin position="116"/>
        <end position="355"/>
    </location>
</feature>
<evidence type="ECO:0000256" key="5">
    <source>
        <dbReference type="ARBA" id="ARBA00023014"/>
    </source>
</evidence>
<feature type="binding site" evidence="6">
    <location>
        <position position="140"/>
    </location>
    <ligand>
        <name>[4Fe-4S] cluster</name>
        <dbReference type="ChEBI" id="CHEBI:49883"/>
        <note>4Fe-4S-S-AdoMet</note>
    </ligand>
</feature>
<evidence type="ECO:0000256" key="6">
    <source>
        <dbReference type="PIRSR" id="PIRSR004869-50"/>
    </source>
</evidence>
<reference evidence="8 9" key="1">
    <citation type="journal article" date="2009" name="Biosci. Biotechnol. Biochem.">
        <title>WeGAS: a web-based microbial genome annotation system.</title>
        <authorList>
            <person name="Lee D."/>
            <person name="Seo H."/>
            <person name="Park C."/>
            <person name="Park K."/>
        </authorList>
    </citation>
    <scope>NUCLEOTIDE SEQUENCE [LARGE SCALE GENOMIC DNA]</scope>
    <source>
        <strain evidence="9">ATCC 49049 / DSM 4359 / NBRC 107923 / NS-E</strain>
    </source>
</reference>
<keyword evidence="9" id="KW-1185">Reference proteome</keyword>
<evidence type="ECO:0000256" key="1">
    <source>
        <dbReference type="ARBA" id="ARBA00022485"/>
    </source>
</evidence>
<dbReference type="RefSeq" id="WP_015919806.1">
    <property type="nucleotide sequence ID" value="NC_011978.1"/>
</dbReference>
<dbReference type="Gene3D" id="3.20.20.70">
    <property type="entry name" value="Aldolase class I"/>
    <property type="match status" value="1"/>
</dbReference>
<dbReference type="AlphaFoldDB" id="B9K979"/>
<gene>
    <name evidence="8" type="ordered locus">CTN_1336</name>
</gene>
<dbReference type="GO" id="GO:0046872">
    <property type="term" value="F:metal ion binding"/>
    <property type="evidence" value="ECO:0007669"/>
    <property type="project" value="UniProtKB-KW"/>
</dbReference>
<dbReference type="InterPro" id="IPR016431">
    <property type="entry name" value="Pyrv-formate_lyase-activ_prd"/>
</dbReference>
<dbReference type="InterPro" id="IPR034457">
    <property type="entry name" value="Organic_radical-activating"/>
</dbReference>
<sequence length="355" mass="40139">MRVCRVCGQTFEEICESIGVCVNCLRKGNLEFARNSHRKWREEIGLPSDAAEHEKGLKCPLCVNACAIPEGEVGFCGVLRNEGNRLIYITGSHRKALLHWYYDPHPTNCVALPVCPEKDHRGFYNLAVFFAGCNLDCLFCQNIDHKYMVKDGRISEGKVVDLDELIEVAMNPRVSCVCFFGGDPTPWSIFALEFARKLKKKRRICWETNGLAHPRIMENMARISLETGGTVKIDWKAFSPTVYEALTGVDGRKAVSRIKENVRLVASMGKGREMPLLVVSVLVIPHYIDEEEIEGIAEYVSSVDPDIPFVLLAFAPQHLMSDLPTTRKQHMERVKQKAIEKGLKRVFVENVWLLS</sequence>
<dbReference type="eggNOG" id="COG1180">
    <property type="taxonomic scope" value="Bacteria"/>
</dbReference>
<dbReference type="Proteomes" id="UP000000445">
    <property type="component" value="Chromosome"/>
</dbReference>
<keyword evidence="5 6" id="KW-0411">Iron-sulfur</keyword>
<dbReference type="PIRSF" id="PIRSF004869">
    <property type="entry name" value="PflX_prd"/>
    <property type="match status" value="1"/>
</dbReference>
<feature type="binding site" evidence="6">
    <location>
        <position position="133"/>
    </location>
    <ligand>
        <name>[4Fe-4S] cluster</name>
        <dbReference type="ChEBI" id="CHEBI:49883"/>
        <note>4Fe-4S-S-AdoMet</note>
    </ligand>
</feature>
<dbReference type="HOGENOM" id="CLU_044176_0_0_0"/>
<dbReference type="EMBL" id="CP000916">
    <property type="protein sequence ID" value="ACM23512.1"/>
    <property type="molecule type" value="Genomic_DNA"/>
</dbReference>
<dbReference type="InterPro" id="IPR007197">
    <property type="entry name" value="rSAM"/>
</dbReference>
<proteinExistence type="predicted"/>
<evidence type="ECO:0000313" key="9">
    <source>
        <dbReference type="Proteomes" id="UP000000445"/>
    </source>
</evidence>
<keyword evidence="1" id="KW-0004">4Fe-4S</keyword>
<dbReference type="InterPro" id="IPR013785">
    <property type="entry name" value="Aldolase_TIM"/>
</dbReference>
<dbReference type="PANTHER" id="PTHR30352">
    <property type="entry name" value="PYRUVATE FORMATE-LYASE-ACTIVATING ENZYME"/>
    <property type="match status" value="1"/>
</dbReference>
<dbReference type="KEGG" id="tna:CTN_1336"/>
<dbReference type="STRING" id="309803.CTN_1336"/>
<dbReference type="PROSITE" id="PS51918">
    <property type="entry name" value="RADICAL_SAM"/>
    <property type="match status" value="1"/>
</dbReference>
<evidence type="ECO:0000259" key="7">
    <source>
        <dbReference type="PROSITE" id="PS51918"/>
    </source>
</evidence>
<evidence type="ECO:0000256" key="3">
    <source>
        <dbReference type="ARBA" id="ARBA00022723"/>
    </source>
</evidence>
<accession>B9K979</accession>
<protein>
    <submittedName>
        <fullName evidence="8">Radical SAM domain protein</fullName>
    </submittedName>
</protein>
<organism evidence="8 9">
    <name type="scientific">Thermotoga neapolitana (strain ATCC 49049 / DSM 4359 / NBRC 107923 / NS-E)</name>
    <dbReference type="NCBI Taxonomy" id="309803"/>
    <lineage>
        <taxon>Bacteria</taxon>
        <taxon>Thermotogati</taxon>
        <taxon>Thermotogota</taxon>
        <taxon>Thermotogae</taxon>
        <taxon>Thermotogales</taxon>
        <taxon>Thermotogaceae</taxon>
        <taxon>Thermotoga</taxon>
    </lineage>
</organism>
<keyword evidence="4 6" id="KW-0408">Iron</keyword>
<evidence type="ECO:0000256" key="2">
    <source>
        <dbReference type="ARBA" id="ARBA00022691"/>
    </source>
</evidence>
<dbReference type="SFLD" id="SFLDS00029">
    <property type="entry name" value="Radical_SAM"/>
    <property type="match status" value="1"/>
</dbReference>
<dbReference type="SUPFAM" id="SSF102114">
    <property type="entry name" value="Radical SAM enzymes"/>
    <property type="match status" value="1"/>
</dbReference>
<dbReference type="PANTHER" id="PTHR30352:SF22">
    <property type="entry name" value="PYRUVATE FORMATE-LYASE ACTIVATING ENZYME HOMOLOG"/>
    <property type="match status" value="1"/>
</dbReference>
<keyword evidence="3 6" id="KW-0479">Metal-binding</keyword>
<name>B9K979_THENN</name>
<keyword evidence="2 6" id="KW-0949">S-adenosyl-L-methionine</keyword>